<dbReference type="InterPro" id="IPR000055">
    <property type="entry name" value="Restrct_endonuc_typeI_TRD"/>
</dbReference>
<dbReference type="Proteomes" id="UP001059401">
    <property type="component" value="Chromosome"/>
</dbReference>
<reference evidence="5" key="1">
    <citation type="submission" date="2019-04" db="EMBL/GenBank/DDBJ databases">
        <title>Whole genome sequencing of oral phylogroup 2 treponemes.</title>
        <authorList>
            <person name="Chan Y."/>
            <person name="Zeng H.H."/>
            <person name="Yu X.L."/>
            <person name="Leung W.K."/>
            <person name="Watt R.M."/>
        </authorList>
    </citation>
    <scope>NUCLEOTIDE SEQUENCE</scope>
    <source>
        <strain evidence="5">OMZ 847</strain>
    </source>
</reference>
<evidence type="ECO:0000259" key="4">
    <source>
        <dbReference type="Pfam" id="PF01420"/>
    </source>
</evidence>
<evidence type="ECO:0000256" key="3">
    <source>
        <dbReference type="ARBA" id="ARBA00023125"/>
    </source>
</evidence>
<dbReference type="RefSeq" id="WP_255805620.1">
    <property type="nucleotide sequence ID" value="NZ_CP038802.1"/>
</dbReference>
<keyword evidence="2" id="KW-0680">Restriction system</keyword>
<comment type="similarity">
    <text evidence="1">Belongs to the type-I restriction system S methylase family.</text>
</comment>
<dbReference type="Pfam" id="PF01420">
    <property type="entry name" value="Methylase_S"/>
    <property type="match status" value="1"/>
</dbReference>
<evidence type="ECO:0000313" key="5">
    <source>
        <dbReference type="EMBL" id="UTY27616.1"/>
    </source>
</evidence>
<dbReference type="Gene3D" id="3.90.220.20">
    <property type="entry name" value="DNA methylase specificity domains"/>
    <property type="match status" value="1"/>
</dbReference>
<sequence>MEQLEKAFIQNGGEWKNIFLDTLFIIQNNPQLNKDSFVFNEKAIYPYFTRTVLDNGIAGYVEYLDDEHKINGNSIAVGMLGMRFFYMETDFYAGQFTKTIFPKFDYFNKKIALYFISLLNKNQKIFQSVLVRDFEKIFNKTELTLPFINGDIAFSFMERYIEELEAERIEELEAYLTATGLKNYKLSQNDVKSLDEFNEIVYSTPPEK</sequence>
<keyword evidence="3" id="KW-0238">DNA-binding</keyword>
<dbReference type="SUPFAM" id="SSF116734">
    <property type="entry name" value="DNA methylase specificity domain"/>
    <property type="match status" value="1"/>
</dbReference>
<proteinExistence type="inferred from homology"/>
<organism evidence="5 6">
    <name type="scientific">Treponema putidum</name>
    <dbReference type="NCBI Taxonomy" id="221027"/>
    <lineage>
        <taxon>Bacteria</taxon>
        <taxon>Pseudomonadati</taxon>
        <taxon>Spirochaetota</taxon>
        <taxon>Spirochaetia</taxon>
        <taxon>Spirochaetales</taxon>
        <taxon>Treponemataceae</taxon>
        <taxon>Treponema</taxon>
    </lineage>
</organism>
<gene>
    <name evidence="5" type="ORF">E4N76_00425</name>
</gene>
<name>A0ABY5HTW6_9SPIR</name>
<protein>
    <recommendedName>
        <fullName evidence="4">Type I restriction modification DNA specificity domain-containing protein</fullName>
    </recommendedName>
</protein>
<dbReference type="InterPro" id="IPR044946">
    <property type="entry name" value="Restrct_endonuc_typeI_TRD_sf"/>
</dbReference>
<evidence type="ECO:0000256" key="1">
    <source>
        <dbReference type="ARBA" id="ARBA00010923"/>
    </source>
</evidence>
<dbReference type="EMBL" id="CP038802">
    <property type="protein sequence ID" value="UTY27616.1"/>
    <property type="molecule type" value="Genomic_DNA"/>
</dbReference>
<feature type="domain" description="Type I restriction modification DNA specificity" evidence="4">
    <location>
        <begin position="14"/>
        <end position="174"/>
    </location>
</feature>
<evidence type="ECO:0000256" key="2">
    <source>
        <dbReference type="ARBA" id="ARBA00022747"/>
    </source>
</evidence>
<evidence type="ECO:0000313" key="6">
    <source>
        <dbReference type="Proteomes" id="UP001059401"/>
    </source>
</evidence>
<accession>A0ABY5HTW6</accession>
<keyword evidence="6" id="KW-1185">Reference proteome</keyword>